<feature type="region of interest" description="Disordered" evidence="1">
    <location>
        <begin position="1"/>
        <end position="34"/>
    </location>
</feature>
<gene>
    <name evidence="2" type="ORF">VKT23_008151</name>
</gene>
<reference evidence="2 3" key="1">
    <citation type="submission" date="2024-01" db="EMBL/GenBank/DDBJ databases">
        <title>A draft genome for the cacao thread blight pathogen Marasmiellus scandens.</title>
        <authorList>
            <person name="Baruah I.K."/>
            <person name="Leung J."/>
            <person name="Bukari Y."/>
            <person name="Amoako-Attah I."/>
            <person name="Meinhardt L.W."/>
            <person name="Bailey B.A."/>
            <person name="Cohen S.P."/>
        </authorList>
    </citation>
    <scope>NUCLEOTIDE SEQUENCE [LARGE SCALE GENOMIC DNA]</scope>
    <source>
        <strain evidence="2 3">GH-19</strain>
    </source>
</reference>
<keyword evidence="3" id="KW-1185">Reference proteome</keyword>
<feature type="compositionally biased region" description="Polar residues" evidence="1">
    <location>
        <begin position="102"/>
        <end position="111"/>
    </location>
</feature>
<name>A0ABR1JKN6_9AGAR</name>
<feature type="compositionally biased region" description="Acidic residues" evidence="1">
    <location>
        <begin position="22"/>
        <end position="32"/>
    </location>
</feature>
<proteinExistence type="predicted"/>
<evidence type="ECO:0000256" key="1">
    <source>
        <dbReference type="SAM" id="MobiDB-lite"/>
    </source>
</evidence>
<feature type="region of interest" description="Disordered" evidence="1">
    <location>
        <begin position="101"/>
        <end position="121"/>
    </location>
</feature>
<evidence type="ECO:0000313" key="3">
    <source>
        <dbReference type="Proteomes" id="UP001498398"/>
    </source>
</evidence>
<comment type="caution">
    <text evidence="2">The sequence shown here is derived from an EMBL/GenBank/DDBJ whole genome shotgun (WGS) entry which is preliminary data.</text>
</comment>
<accession>A0ABR1JKN6</accession>
<evidence type="ECO:0000313" key="2">
    <source>
        <dbReference type="EMBL" id="KAK7461722.1"/>
    </source>
</evidence>
<dbReference type="EMBL" id="JBANRG010000012">
    <property type="protein sequence ID" value="KAK7461722.1"/>
    <property type="molecule type" value="Genomic_DNA"/>
</dbReference>
<sequence length="134" mass="15164">MEGMDVTDVANIATDHVQQDPPQEEPNEEEDMSAQLVTKTELTSDLNWADEVEQNEEQKGMGTNQLMSLHQWEGETPLQFQCCQIYENSALRQLTGIYQHPNAPSTRQCNSEDMEADDKKGKLDQLVPPTVTVR</sequence>
<dbReference type="Proteomes" id="UP001498398">
    <property type="component" value="Unassembled WGS sequence"/>
</dbReference>
<protein>
    <submittedName>
        <fullName evidence="2">Uncharacterized protein</fullName>
    </submittedName>
</protein>
<organism evidence="2 3">
    <name type="scientific">Marasmiellus scandens</name>
    <dbReference type="NCBI Taxonomy" id="2682957"/>
    <lineage>
        <taxon>Eukaryota</taxon>
        <taxon>Fungi</taxon>
        <taxon>Dikarya</taxon>
        <taxon>Basidiomycota</taxon>
        <taxon>Agaricomycotina</taxon>
        <taxon>Agaricomycetes</taxon>
        <taxon>Agaricomycetidae</taxon>
        <taxon>Agaricales</taxon>
        <taxon>Marasmiineae</taxon>
        <taxon>Omphalotaceae</taxon>
        <taxon>Marasmiellus</taxon>
    </lineage>
</organism>